<evidence type="ECO:0000313" key="3">
    <source>
        <dbReference type="Proteomes" id="UP000028524"/>
    </source>
</evidence>
<feature type="domain" description="Heterokaryon incompatibility" evidence="1">
    <location>
        <begin position="27"/>
        <end position="120"/>
    </location>
</feature>
<dbReference type="PANTHER" id="PTHR10622:SF10">
    <property type="entry name" value="HET DOMAIN-CONTAINING PROTEIN"/>
    <property type="match status" value="1"/>
</dbReference>
<dbReference type="EMBL" id="KL659426">
    <property type="protein sequence ID" value="KFA69570.1"/>
    <property type="molecule type" value="Genomic_DNA"/>
</dbReference>
<evidence type="ECO:0000259" key="1">
    <source>
        <dbReference type="Pfam" id="PF06985"/>
    </source>
</evidence>
<dbReference type="AlphaFoldDB" id="A0A084R035"/>
<name>A0A084R035_STAC4</name>
<dbReference type="Proteomes" id="UP000028524">
    <property type="component" value="Unassembled WGS sequence"/>
</dbReference>
<dbReference type="PANTHER" id="PTHR10622">
    <property type="entry name" value="HET DOMAIN-CONTAINING PROTEIN"/>
    <property type="match status" value="1"/>
</dbReference>
<reference evidence="2 3" key="1">
    <citation type="journal article" date="2014" name="BMC Genomics">
        <title>Comparative genome sequencing reveals chemotype-specific gene clusters in the toxigenic black mold Stachybotrys.</title>
        <authorList>
            <person name="Semeiks J."/>
            <person name="Borek D."/>
            <person name="Otwinowski Z."/>
            <person name="Grishin N.V."/>
        </authorList>
    </citation>
    <scope>NUCLEOTIDE SEQUENCE [LARGE SCALE GENOMIC DNA]</scope>
    <source>
        <strain evidence="2 3">IBT 40285</strain>
    </source>
</reference>
<sequence>MSNMRCLNTITFVLHNGLQEVFKREGYAILSHRWADDEITFDQIGDYTTELRSITGSHPIPQLDKIIGACAIARQQGRRWVWIDSCCINKSSSQEYQESINSMFKWYSDAAICIAFLSDIRRDPSIINEPQPFYNTQTGRPSVWFTRGWTLQELLAPKDMQFYDGDWQYIGTKAELALPLSQITAIKLEYLTGEEDFRSACIAAKMSWMAGRETTREEDMAYSMLGIFNTTMTIQYGEGMAAFLRLQDMLISKNDESLFAWKMPAEGAEDAHRSQSNTAIELGPNEWGLLAPSPRWYKDCERMTIQGKGVLRHMGGFTKTPQGISGPIFKRDHYKTAVFSGLTVVGAIPFQIWIAARNRATLKFTLNCWDHSQEGSKQAVQVYLRPVSIEPRIYIRTKCEEVGYTKKVDTASYSTVATVWQP</sequence>
<gene>
    <name evidence="2" type="ORF">S40285_09522</name>
</gene>
<dbReference type="OMA" id="ACIAAKM"/>
<dbReference type="HOGENOM" id="CLU_000288_138_0_1"/>
<dbReference type="InParanoid" id="A0A084R035"/>
<proteinExistence type="predicted"/>
<dbReference type="OrthoDB" id="20872at2759"/>
<keyword evidence="3" id="KW-1185">Reference proteome</keyword>
<dbReference type="STRING" id="1283841.A0A084R035"/>
<accession>A0A084R035</accession>
<dbReference type="InterPro" id="IPR010730">
    <property type="entry name" value="HET"/>
</dbReference>
<protein>
    <recommendedName>
        <fullName evidence="1">Heterokaryon incompatibility domain-containing protein</fullName>
    </recommendedName>
</protein>
<evidence type="ECO:0000313" key="2">
    <source>
        <dbReference type="EMBL" id="KFA69570.1"/>
    </source>
</evidence>
<organism evidence="2 3">
    <name type="scientific">Stachybotrys chlorohalonatus (strain IBT 40285)</name>
    <dbReference type="NCBI Taxonomy" id="1283841"/>
    <lineage>
        <taxon>Eukaryota</taxon>
        <taxon>Fungi</taxon>
        <taxon>Dikarya</taxon>
        <taxon>Ascomycota</taxon>
        <taxon>Pezizomycotina</taxon>
        <taxon>Sordariomycetes</taxon>
        <taxon>Hypocreomycetidae</taxon>
        <taxon>Hypocreales</taxon>
        <taxon>Stachybotryaceae</taxon>
        <taxon>Stachybotrys</taxon>
    </lineage>
</organism>
<dbReference type="Pfam" id="PF06985">
    <property type="entry name" value="HET"/>
    <property type="match status" value="1"/>
</dbReference>